<dbReference type="PANTHER" id="PTHR30055:SF226">
    <property type="entry name" value="HTH-TYPE TRANSCRIPTIONAL REGULATOR PKSA"/>
    <property type="match status" value="1"/>
</dbReference>
<dbReference type="Pfam" id="PF00440">
    <property type="entry name" value="TetR_N"/>
    <property type="match status" value="1"/>
</dbReference>
<proteinExistence type="predicted"/>
<dbReference type="AlphaFoldDB" id="A0A4P6MNK1"/>
<organism evidence="4 5">
    <name type="scientific">Janibacter limosus</name>
    <dbReference type="NCBI Taxonomy" id="53458"/>
    <lineage>
        <taxon>Bacteria</taxon>
        <taxon>Bacillati</taxon>
        <taxon>Actinomycetota</taxon>
        <taxon>Actinomycetes</taxon>
        <taxon>Micrococcales</taxon>
        <taxon>Intrasporangiaceae</taxon>
        <taxon>Janibacter</taxon>
    </lineage>
</organism>
<dbReference type="GO" id="GO:0003700">
    <property type="term" value="F:DNA-binding transcription factor activity"/>
    <property type="evidence" value="ECO:0007669"/>
    <property type="project" value="TreeGrafter"/>
</dbReference>
<dbReference type="PROSITE" id="PS50977">
    <property type="entry name" value="HTH_TETR_2"/>
    <property type="match status" value="1"/>
</dbReference>
<reference evidence="4 5" key="1">
    <citation type="submission" date="2019-02" db="EMBL/GenBank/DDBJ databases">
        <title>Genomic data mining of an Antarctic deep-sea actinobacterium, Janibacterlimosus P3-3-X1.</title>
        <authorList>
            <person name="Liao L."/>
            <person name="Chen B."/>
        </authorList>
    </citation>
    <scope>NUCLEOTIDE SEQUENCE [LARGE SCALE GENOMIC DNA]</scope>
    <source>
        <strain evidence="4 5">P3-3-X1</strain>
    </source>
</reference>
<keyword evidence="1 2" id="KW-0238">DNA-binding</keyword>
<evidence type="ECO:0000259" key="3">
    <source>
        <dbReference type="PROSITE" id="PS50977"/>
    </source>
</evidence>
<sequence>MGTSTSRRERILDAAEAQFAGGGFAATGTTAIADGAGVPKGLVFYYFPRKVDILRALLAERLPSHPLCEPVEVARPGDPVASLVALARTLGLGRHESIVLRTIIWRESGTHPEVREHLTALRDSIIELTERVLDVAIEHTIDPVMRRQAAQTFVAVVMDEANAQRFDGAGPDVAGAARIIGDALASETT</sequence>
<dbReference type="PANTHER" id="PTHR30055">
    <property type="entry name" value="HTH-TYPE TRANSCRIPTIONAL REGULATOR RUTR"/>
    <property type="match status" value="1"/>
</dbReference>
<protein>
    <submittedName>
        <fullName evidence="4">TetR/AcrR family transcriptional regulator</fullName>
    </submittedName>
</protein>
<name>A0A4P6MNK1_9MICO</name>
<dbReference type="SUPFAM" id="SSF46689">
    <property type="entry name" value="Homeodomain-like"/>
    <property type="match status" value="1"/>
</dbReference>
<accession>A0A4P6MNK1</accession>
<keyword evidence="5" id="KW-1185">Reference proteome</keyword>
<dbReference type="Gene3D" id="1.10.357.10">
    <property type="entry name" value="Tetracycline Repressor, domain 2"/>
    <property type="match status" value="1"/>
</dbReference>
<gene>
    <name evidence="4" type="ORF">EXU32_00890</name>
</gene>
<evidence type="ECO:0000313" key="4">
    <source>
        <dbReference type="EMBL" id="QBF44954.1"/>
    </source>
</evidence>
<dbReference type="InterPro" id="IPR050109">
    <property type="entry name" value="HTH-type_TetR-like_transc_reg"/>
</dbReference>
<dbReference type="EMBL" id="CP036164">
    <property type="protein sequence ID" value="QBF44954.1"/>
    <property type="molecule type" value="Genomic_DNA"/>
</dbReference>
<dbReference type="RefSeq" id="WP_130628204.1">
    <property type="nucleotide sequence ID" value="NZ_CP036164.1"/>
</dbReference>
<evidence type="ECO:0000256" key="2">
    <source>
        <dbReference type="PROSITE-ProRule" id="PRU00335"/>
    </source>
</evidence>
<evidence type="ECO:0000313" key="5">
    <source>
        <dbReference type="Proteomes" id="UP000290408"/>
    </source>
</evidence>
<dbReference type="InterPro" id="IPR009057">
    <property type="entry name" value="Homeodomain-like_sf"/>
</dbReference>
<feature type="DNA-binding region" description="H-T-H motif" evidence="2">
    <location>
        <begin position="28"/>
        <end position="47"/>
    </location>
</feature>
<dbReference type="GO" id="GO:0000976">
    <property type="term" value="F:transcription cis-regulatory region binding"/>
    <property type="evidence" value="ECO:0007669"/>
    <property type="project" value="TreeGrafter"/>
</dbReference>
<evidence type="ECO:0000256" key="1">
    <source>
        <dbReference type="ARBA" id="ARBA00023125"/>
    </source>
</evidence>
<feature type="domain" description="HTH tetR-type" evidence="3">
    <location>
        <begin position="5"/>
        <end position="65"/>
    </location>
</feature>
<dbReference type="InterPro" id="IPR001647">
    <property type="entry name" value="HTH_TetR"/>
</dbReference>
<dbReference type="Proteomes" id="UP000290408">
    <property type="component" value="Chromosome"/>
</dbReference>
<dbReference type="KEGG" id="jli:EXU32_00890"/>
<dbReference type="PRINTS" id="PR00455">
    <property type="entry name" value="HTHTETR"/>
</dbReference>
<dbReference type="OrthoDB" id="4567939at2"/>